<evidence type="ECO:0000256" key="1">
    <source>
        <dbReference type="SAM" id="MobiDB-lite"/>
    </source>
</evidence>
<feature type="region of interest" description="Disordered" evidence="1">
    <location>
        <begin position="354"/>
        <end position="384"/>
    </location>
</feature>
<dbReference type="Proteomes" id="UP001597041">
    <property type="component" value="Unassembled WGS sequence"/>
</dbReference>
<evidence type="ECO:0000313" key="4">
    <source>
        <dbReference type="Proteomes" id="UP001597041"/>
    </source>
</evidence>
<dbReference type="Pfam" id="PF14397">
    <property type="entry name" value="ATPgrasp_ST"/>
    <property type="match status" value="1"/>
</dbReference>
<name>A0ABW3N9V4_9BACI</name>
<protein>
    <submittedName>
        <fullName evidence="3">Sugar-transfer associated ATP-grasp domain-containing protein</fullName>
    </submittedName>
</protein>
<feature type="compositionally biased region" description="Basic and acidic residues" evidence="1">
    <location>
        <begin position="372"/>
        <end position="384"/>
    </location>
</feature>
<dbReference type="SUPFAM" id="SSF56059">
    <property type="entry name" value="Glutathione synthetase ATP-binding domain-like"/>
    <property type="match status" value="1"/>
</dbReference>
<accession>A0ABW3N9V4</accession>
<comment type="caution">
    <text evidence="3">The sequence shown here is derived from an EMBL/GenBank/DDBJ whole genome shotgun (WGS) entry which is preliminary data.</text>
</comment>
<sequence length="402" mass="46814">MENLDYYKSLGINTKSKGFERYSKAGLLEQIDENYVKEIQDYWLSNYGKEIDPLLHIAFQNLTGKKEEKIVPSKQLWNEFIPYFNDMNIRVGYSDKNIYDKLISTSKKVGAIIKRIRGYYYDSQNNPLQPDEVIPIIENMKEDLIIKKSNADNGIGISKLTYKEGKYYFQDEVISLDKFEKAFGYDFMIQEAIKQHEITARPHPSSVNTLRMVTLRWKNEIHFLLAYAKIGTNNDVRDNSGAGGIRVGIKDNGEFRDFAINKNLEVLDEHPSTGFKFSEMGSLPKYNQYIDFVKELHKDVLHHDFVSWDIIITEDEEPLFLEMNFRGATWMYQLVSQKPIFGELTDEITQHVSKERAKKKNRNSSSALSKLQSEHRKIKSENNKLKEEVTRLNNIVNDLSET</sequence>
<reference evidence="4" key="1">
    <citation type="journal article" date="2019" name="Int. J. Syst. Evol. Microbiol.">
        <title>The Global Catalogue of Microorganisms (GCM) 10K type strain sequencing project: providing services to taxonomists for standard genome sequencing and annotation.</title>
        <authorList>
            <consortium name="The Broad Institute Genomics Platform"/>
            <consortium name="The Broad Institute Genome Sequencing Center for Infectious Disease"/>
            <person name="Wu L."/>
            <person name="Ma J."/>
        </authorList>
    </citation>
    <scope>NUCLEOTIDE SEQUENCE [LARGE SCALE GENOMIC DNA]</scope>
    <source>
        <strain evidence="4">CCUG 56608</strain>
    </source>
</reference>
<evidence type="ECO:0000259" key="2">
    <source>
        <dbReference type="Pfam" id="PF14397"/>
    </source>
</evidence>
<dbReference type="Gene3D" id="3.30.470.20">
    <property type="entry name" value="ATP-grasp fold, B domain"/>
    <property type="match status" value="1"/>
</dbReference>
<feature type="domain" description="Alpha-L-glutamate ligase-related protein ATP-grasp" evidence="2">
    <location>
        <begin position="79"/>
        <end position="345"/>
    </location>
</feature>
<evidence type="ECO:0000313" key="3">
    <source>
        <dbReference type="EMBL" id="MFD1064442.1"/>
    </source>
</evidence>
<dbReference type="InterPro" id="IPR039523">
    <property type="entry name" value="RimK-rel_E_lig_ATP-grasp"/>
</dbReference>
<gene>
    <name evidence="3" type="ORF">ACFQ19_00250</name>
</gene>
<proteinExistence type="predicted"/>
<keyword evidence="4" id="KW-1185">Reference proteome</keyword>
<organism evidence="3 4">
    <name type="scientific">Oceanobacillus locisalsi</name>
    <dbReference type="NCBI Taxonomy" id="546107"/>
    <lineage>
        <taxon>Bacteria</taxon>
        <taxon>Bacillati</taxon>
        <taxon>Bacillota</taxon>
        <taxon>Bacilli</taxon>
        <taxon>Bacillales</taxon>
        <taxon>Bacillaceae</taxon>
        <taxon>Oceanobacillus</taxon>
    </lineage>
</organism>
<dbReference type="RefSeq" id="WP_379589844.1">
    <property type="nucleotide sequence ID" value="NZ_JBHTKK010000001.1"/>
</dbReference>
<dbReference type="EMBL" id="JBHTKK010000001">
    <property type="protein sequence ID" value="MFD1064442.1"/>
    <property type="molecule type" value="Genomic_DNA"/>
</dbReference>